<dbReference type="AlphaFoldDB" id="A0A8J8MDS6"/>
<protein>
    <submittedName>
        <fullName evidence="1">Uncharacterized protein</fullName>
    </submittedName>
</protein>
<evidence type="ECO:0000313" key="1">
    <source>
        <dbReference type="EMBL" id="QUH31096.1"/>
    </source>
</evidence>
<accession>A0A8J8MDS6</accession>
<organism evidence="1 2">
    <name type="scientific">Vallitalea guaymasensis</name>
    <dbReference type="NCBI Taxonomy" id="1185412"/>
    <lineage>
        <taxon>Bacteria</taxon>
        <taxon>Bacillati</taxon>
        <taxon>Bacillota</taxon>
        <taxon>Clostridia</taxon>
        <taxon>Lachnospirales</taxon>
        <taxon>Vallitaleaceae</taxon>
        <taxon>Vallitalea</taxon>
    </lineage>
</organism>
<dbReference type="EMBL" id="CP058561">
    <property type="protein sequence ID" value="QUH31096.1"/>
    <property type="molecule type" value="Genomic_DNA"/>
</dbReference>
<sequence>MEKNYVQITLLQAIEVLTNPQPKDKSIIEEAIRVLGIRTFLLNIDSYDISEPVKEKLIDLSNIVEEFINNLPDKNQGGGNIG</sequence>
<name>A0A8J8MDS6_9FIRM</name>
<reference evidence="1 2" key="1">
    <citation type="submission" date="2020-07" db="EMBL/GenBank/DDBJ databases">
        <title>Vallitalea guaymasensis genome.</title>
        <authorList>
            <person name="Postec A."/>
        </authorList>
    </citation>
    <scope>NUCLEOTIDE SEQUENCE [LARGE SCALE GENOMIC DNA]</scope>
    <source>
        <strain evidence="1 2">Ra1766G1</strain>
    </source>
</reference>
<dbReference type="RefSeq" id="WP_212691173.1">
    <property type="nucleotide sequence ID" value="NZ_CP058561.1"/>
</dbReference>
<proteinExistence type="predicted"/>
<dbReference type="Proteomes" id="UP000677305">
    <property type="component" value="Chromosome"/>
</dbReference>
<evidence type="ECO:0000313" key="2">
    <source>
        <dbReference type="Proteomes" id="UP000677305"/>
    </source>
</evidence>
<dbReference type="KEGG" id="vgu:HYG85_20100"/>
<gene>
    <name evidence="1" type="ORF">HYG85_20100</name>
</gene>
<keyword evidence="2" id="KW-1185">Reference proteome</keyword>